<dbReference type="Gene3D" id="3.30.780.10">
    <property type="entry name" value="SUI1-like domain"/>
    <property type="match status" value="1"/>
</dbReference>
<dbReference type="InterPro" id="IPR050318">
    <property type="entry name" value="DENR/SUI1_TIF"/>
</dbReference>
<evidence type="ECO:0000259" key="8">
    <source>
        <dbReference type="PROSITE" id="PS50296"/>
    </source>
</evidence>
<comment type="subunit">
    <text evidence="2">Interacts with the 40S ribosomal subunit.</text>
</comment>
<dbReference type="AlphaFoldDB" id="A0A8H5GS28"/>
<evidence type="ECO:0000256" key="4">
    <source>
        <dbReference type="ARBA" id="ARBA00022630"/>
    </source>
</evidence>
<dbReference type="SUPFAM" id="SSF51905">
    <property type="entry name" value="FAD/NAD(P)-binding domain"/>
    <property type="match status" value="1"/>
</dbReference>
<dbReference type="Pfam" id="PF01494">
    <property type="entry name" value="FAD_binding_3"/>
    <property type="match status" value="1"/>
</dbReference>
<dbReference type="OrthoDB" id="9993796at2759"/>
<comment type="caution">
    <text evidence="9">The sequence shown here is derived from an EMBL/GenBank/DDBJ whole genome shotgun (WGS) entry which is preliminary data.</text>
</comment>
<dbReference type="PANTHER" id="PTHR12789">
    <property type="entry name" value="DENSITY-REGULATED PROTEIN HOMOLOG"/>
    <property type="match status" value="1"/>
</dbReference>
<dbReference type="PANTHER" id="PTHR12789:SF0">
    <property type="entry name" value="DENSITY-REGULATED PROTEIN"/>
    <property type="match status" value="1"/>
</dbReference>
<dbReference type="InterPro" id="IPR048517">
    <property type="entry name" value="DENR_N"/>
</dbReference>
<dbReference type="Gene3D" id="3.50.50.60">
    <property type="entry name" value="FAD/NAD(P)-binding domain"/>
    <property type="match status" value="1"/>
</dbReference>
<keyword evidence="4" id="KW-0285">Flavoprotein</keyword>
<dbReference type="GO" id="GO:0003729">
    <property type="term" value="F:mRNA binding"/>
    <property type="evidence" value="ECO:0007669"/>
    <property type="project" value="TreeGrafter"/>
</dbReference>
<evidence type="ECO:0000256" key="2">
    <source>
        <dbReference type="ARBA" id="ARBA00011742"/>
    </source>
</evidence>
<dbReference type="InterPro" id="IPR046447">
    <property type="entry name" value="DENR_C"/>
</dbReference>
<evidence type="ECO:0000256" key="5">
    <source>
        <dbReference type="ARBA" id="ARBA00022827"/>
    </source>
</evidence>
<dbReference type="GO" id="GO:0016491">
    <property type="term" value="F:oxidoreductase activity"/>
    <property type="evidence" value="ECO:0007669"/>
    <property type="project" value="UniProtKB-KW"/>
</dbReference>
<dbReference type="InterPro" id="IPR001950">
    <property type="entry name" value="SUI1"/>
</dbReference>
<evidence type="ECO:0000256" key="7">
    <source>
        <dbReference type="SAM" id="MobiDB-lite"/>
    </source>
</evidence>
<dbReference type="PROSITE" id="PS50296">
    <property type="entry name" value="SUI1"/>
    <property type="match status" value="1"/>
</dbReference>
<sequence>MFCESVNYEEGTVTFRNGVTVRADLIIGADGIRSAVRKAIGVVPDITSAPQTCYRCNVKRSDVDKLGLVKYSYEPAIQFWGGMAGSNGRSKYYKIVMSPCSDAEVVSFYCFMPTELTKHHEEGFVFAEVPVSDIIAGKYDELDPDCVNLLKHSVDRMPWRLYVHKPYTVRYIFLIFHISDSAHPMMPHQSQGACQAIEDAAALGIIFSDKYGFTQDVSAGLAMYETIRKPRATRVQSASARATENLNERIGFTSLTPHDASLAAAEGKLTINEMNSYKMHDHVASEVAKPTLSGTMGAKKNRDKKAAATEPAPEAPAPEAEGPPQSEPKPPVEVLYCAVCSFPPEYCEFGSSLTKCKEWLEEKHPLIFQKYYSDEALQSKIGTMSLEAQSKLEKEAAKKEAKAEAKADAALKKKMASQVTIKRIERNKRKHVTAIHGLEAFGVDLKKAAKQFASKFATGASVTKNLQGQDEIVIQGDVSDEVLEMIEEEAGILKGIPADNVEIVEDKKKKSAD</sequence>
<name>A0A8H5GS28_9AGAR</name>
<dbReference type="NCBIfam" id="TIGR01159">
    <property type="entry name" value="DRP1"/>
    <property type="match status" value="1"/>
</dbReference>
<evidence type="ECO:0000256" key="1">
    <source>
        <dbReference type="ARBA" id="ARBA00007514"/>
    </source>
</evidence>
<dbReference type="InterPro" id="IPR036188">
    <property type="entry name" value="FAD/NAD-bd_sf"/>
</dbReference>
<accession>A0A8H5GS28</accession>
<dbReference type="Pfam" id="PF01253">
    <property type="entry name" value="SUI1"/>
    <property type="match status" value="1"/>
</dbReference>
<feature type="region of interest" description="Disordered" evidence="7">
    <location>
        <begin position="288"/>
        <end position="328"/>
    </location>
</feature>
<proteinExistence type="inferred from homology"/>
<keyword evidence="10" id="KW-1185">Reference proteome</keyword>
<gene>
    <name evidence="9" type="ORF">D9758_001391</name>
</gene>
<evidence type="ECO:0000313" key="9">
    <source>
        <dbReference type="EMBL" id="KAF5369850.1"/>
    </source>
</evidence>
<protein>
    <recommendedName>
        <fullName evidence="3">Translation machinery-associated protein 22</fullName>
    </recommendedName>
</protein>
<dbReference type="GO" id="GO:0001731">
    <property type="term" value="P:formation of translation preinitiation complex"/>
    <property type="evidence" value="ECO:0007669"/>
    <property type="project" value="TreeGrafter"/>
</dbReference>
<dbReference type="EMBL" id="JAACJM010000012">
    <property type="protein sequence ID" value="KAF5369850.1"/>
    <property type="molecule type" value="Genomic_DNA"/>
</dbReference>
<dbReference type="GO" id="GO:0003743">
    <property type="term" value="F:translation initiation factor activity"/>
    <property type="evidence" value="ECO:0007669"/>
    <property type="project" value="InterPro"/>
</dbReference>
<keyword evidence="6" id="KW-0560">Oxidoreductase</keyword>
<evidence type="ECO:0000313" key="10">
    <source>
        <dbReference type="Proteomes" id="UP000559256"/>
    </source>
</evidence>
<dbReference type="Proteomes" id="UP000559256">
    <property type="component" value="Unassembled WGS sequence"/>
</dbReference>
<dbReference type="Pfam" id="PF21023">
    <property type="entry name" value="DENR_N"/>
    <property type="match status" value="1"/>
</dbReference>
<dbReference type="InterPro" id="IPR036877">
    <property type="entry name" value="SUI1_dom_sf"/>
</dbReference>
<feature type="domain" description="SUI1" evidence="8">
    <location>
        <begin position="419"/>
        <end position="490"/>
    </location>
</feature>
<organism evidence="9 10">
    <name type="scientific">Tetrapyrgos nigripes</name>
    <dbReference type="NCBI Taxonomy" id="182062"/>
    <lineage>
        <taxon>Eukaryota</taxon>
        <taxon>Fungi</taxon>
        <taxon>Dikarya</taxon>
        <taxon>Basidiomycota</taxon>
        <taxon>Agaricomycotina</taxon>
        <taxon>Agaricomycetes</taxon>
        <taxon>Agaricomycetidae</taxon>
        <taxon>Agaricales</taxon>
        <taxon>Marasmiineae</taxon>
        <taxon>Marasmiaceae</taxon>
        <taxon>Tetrapyrgos</taxon>
    </lineage>
</organism>
<dbReference type="InterPro" id="IPR002938">
    <property type="entry name" value="FAD-bd"/>
</dbReference>
<dbReference type="PRINTS" id="PR00420">
    <property type="entry name" value="RNGMNOXGNASE"/>
</dbReference>
<dbReference type="GO" id="GO:0071949">
    <property type="term" value="F:FAD binding"/>
    <property type="evidence" value="ECO:0007669"/>
    <property type="project" value="InterPro"/>
</dbReference>
<dbReference type="CDD" id="cd11607">
    <property type="entry name" value="DENR_C"/>
    <property type="match status" value="1"/>
</dbReference>
<feature type="compositionally biased region" description="Low complexity" evidence="7">
    <location>
        <begin position="308"/>
        <end position="324"/>
    </location>
</feature>
<evidence type="ECO:0000256" key="6">
    <source>
        <dbReference type="ARBA" id="ARBA00023002"/>
    </source>
</evidence>
<dbReference type="InterPro" id="IPR005873">
    <property type="entry name" value="DENR_eukaryotes"/>
</dbReference>
<keyword evidence="5" id="KW-0274">FAD</keyword>
<comment type="similarity">
    <text evidence="1">Belongs to the DENR family.</text>
</comment>
<reference evidence="9 10" key="1">
    <citation type="journal article" date="2020" name="ISME J.">
        <title>Uncovering the hidden diversity of litter-decomposition mechanisms in mushroom-forming fungi.</title>
        <authorList>
            <person name="Floudas D."/>
            <person name="Bentzer J."/>
            <person name="Ahren D."/>
            <person name="Johansson T."/>
            <person name="Persson P."/>
            <person name="Tunlid A."/>
        </authorList>
    </citation>
    <scope>NUCLEOTIDE SEQUENCE [LARGE SCALE GENOMIC DNA]</scope>
    <source>
        <strain evidence="9 10">CBS 291.85</strain>
    </source>
</reference>
<evidence type="ECO:0000256" key="3">
    <source>
        <dbReference type="ARBA" id="ARBA00020058"/>
    </source>
</evidence>
<dbReference type="SUPFAM" id="SSF55159">
    <property type="entry name" value="eIF1-like"/>
    <property type="match status" value="1"/>
</dbReference>
<dbReference type="GO" id="GO:0002188">
    <property type="term" value="P:translation reinitiation"/>
    <property type="evidence" value="ECO:0007669"/>
    <property type="project" value="TreeGrafter"/>
</dbReference>